<evidence type="ECO:0000313" key="2">
    <source>
        <dbReference type="EMBL" id="KAF9538526.1"/>
    </source>
</evidence>
<evidence type="ECO:0000256" key="1">
    <source>
        <dbReference type="SAM" id="MobiDB-lite"/>
    </source>
</evidence>
<feature type="region of interest" description="Disordered" evidence="1">
    <location>
        <begin position="7"/>
        <end position="35"/>
    </location>
</feature>
<keyword evidence="3" id="KW-1185">Reference proteome</keyword>
<dbReference type="EMBL" id="JAAAXW010000300">
    <property type="protein sequence ID" value="KAF9538526.1"/>
    <property type="molecule type" value="Genomic_DNA"/>
</dbReference>
<comment type="caution">
    <text evidence="2">The sequence shown here is derived from an EMBL/GenBank/DDBJ whole genome shotgun (WGS) entry which is preliminary data.</text>
</comment>
<sequence length="177" mass="19267">MTFFSNLFSHNDTPSPTSPASPSSPTSPTITSTATEKQNAAALKALIKSHKQALRVEYSRLVLDYKLALETAAQEHKRARKQAEEILQCRSVEAVRRQMEVIAGSDEVLRADEKTKGLFVELQKSWLGATAGVGEALADEFGTGTMVIEGFLVQDTYSSSLPVSTGIERDGRVTFTD</sequence>
<protein>
    <submittedName>
        <fullName evidence="2">Uncharacterized protein</fullName>
    </submittedName>
</protein>
<name>A0A9P6JYI5_9FUNG</name>
<organism evidence="2 3">
    <name type="scientific">Mortierella hygrophila</name>
    <dbReference type="NCBI Taxonomy" id="979708"/>
    <lineage>
        <taxon>Eukaryota</taxon>
        <taxon>Fungi</taxon>
        <taxon>Fungi incertae sedis</taxon>
        <taxon>Mucoromycota</taxon>
        <taxon>Mortierellomycotina</taxon>
        <taxon>Mortierellomycetes</taxon>
        <taxon>Mortierellales</taxon>
        <taxon>Mortierellaceae</taxon>
        <taxon>Mortierella</taxon>
    </lineage>
</organism>
<dbReference type="Proteomes" id="UP000723463">
    <property type="component" value="Unassembled WGS sequence"/>
</dbReference>
<proteinExistence type="predicted"/>
<reference evidence="2" key="1">
    <citation type="journal article" date="2020" name="Fungal Divers.">
        <title>Resolving the Mortierellaceae phylogeny through synthesis of multi-gene phylogenetics and phylogenomics.</title>
        <authorList>
            <person name="Vandepol N."/>
            <person name="Liber J."/>
            <person name="Desiro A."/>
            <person name="Na H."/>
            <person name="Kennedy M."/>
            <person name="Barry K."/>
            <person name="Grigoriev I.V."/>
            <person name="Miller A.N."/>
            <person name="O'Donnell K."/>
            <person name="Stajich J.E."/>
            <person name="Bonito G."/>
        </authorList>
    </citation>
    <scope>NUCLEOTIDE SEQUENCE</scope>
    <source>
        <strain evidence="2">NRRL 2591</strain>
    </source>
</reference>
<accession>A0A9P6JYI5</accession>
<feature type="compositionally biased region" description="Low complexity" evidence="1">
    <location>
        <begin position="13"/>
        <end position="35"/>
    </location>
</feature>
<gene>
    <name evidence="2" type="ORF">EC957_006675</name>
</gene>
<evidence type="ECO:0000313" key="3">
    <source>
        <dbReference type="Proteomes" id="UP000723463"/>
    </source>
</evidence>
<dbReference type="AlphaFoldDB" id="A0A9P6JYI5"/>